<dbReference type="AlphaFoldDB" id="A0A8S9QZP2"/>
<gene>
    <name evidence="1" type="ORF">F2Q69_00015333</name>
</gene>
<organism evidence="1 2">
    <name type="scientific">Brassica cretica</name>
    <name type="common">Mustard</name>
    <dbReference type="NCBI Taxonomy" id="69181"/>
    <lineage>
        <taxon>Eukaryota</taxon>
        <taxon>Viridiplantae</taxon>
        <taxon>Streptophyta</taxon>
        <taxon>Embryophyta</taxon>
        <taxon>Tracheophyta</taxon>
        <taxon>Spermatophyta</taxon>
        <taxon>Magnoliopsida</taxon>
        <taxon>eudicotyledons</taxon>
        <taxon>Gunneridae</taxon>
        <taxon>Pentapetalae</taxon>
        <taxon>rosids</taxon>
        <taxon>malvids</taxon>
        <taxon>Brassicales</taxon>
        <taxon>Brassicaceae</taxon>
        <taxon>Brassiceae</taxon>
        <taxon>Brassica</taxon>
    </lineage>
</organism>
<dbReference type="EMBL" id="QGKX02000996">
    <property type="protein sequence ID" value="KAF3555969.1"/>
    <property type="molecule type" value="Genomic_DNA"/>
</dbReference>
<name>A0A8S9QZP2_BRACR</name>
<reference evidence="1" key="1">
    <citation type="submission" date="2019-12" db="EMBL/GenBank/DDBJ databases">
        <title>Genome sequencing and annotation of Brassica cretica.</title>
        <authorList>
            <person name="Studholme D.J."/>
            <person name="Sarris P."/>
        </authorList>
    </citation>
    <scope>NUCLEOTIDE SEQUENCE</scope>
    <source>
        <strain evidence="1">PFS-109/04</strain>
        <tissue evidence="1">Leaf</tissue>
    </source>
</reference>
<dbReference type="Proteomes" id="UP000712600">
    <property type="component" value="Unassembled WGS sequence"/>
</dbReference>
<protein>
    <submittedName>
        <fullName evidence="1">Uncharacterized protein</fullName>
    </submittedName>
</protein>
<evidence type="ECO:0000313" key="2">
    <source>
        <dbReference type="Proteomes" id="UP000712600"/>
    </source>
</evidence>
<evidence type="ECO:0000313" key="1">
    <source>
        <dbReference type="EMBL" id="KAF3555969.1"/>
    </source>
</evidence>
<proteinExistence type="predicted"/>
<sequence length="110" mass="12130">MRGISSRSLYSLSRSLLSRVSHVATSGGCSRETRALGSLWSALQSRGVKVNAIQLRPGNVIERTGRTFRNQSINNKAEEEPPYRYAFGTPNDHISCESTSLGMQKLIMLS</sequence>
<accession>A0A8S9QZP2</accession>
<comment type="caution">
    <text evidence="1">The sequence shown here is derived from an EMBL/GenBank/DDBJ whole genome shotgun (WGS) entry which is preliminary data.</text>
</comment>